<evidence type="ECO:0000256" key="1">
    <source>
        <dbReference type="ARBA" id="ARBA00004170"/>
    </source>
</evidence>
<keyword evidence="9" id="KW-0732">Signal</keyword>
<dbReference type="VEuPathDB" id="CryptoDB:Vbra_18372"/>
<evidence type="ECO:0000256" key="7">
    <source>
        <dbReference type="SAM" id="Coils"/>
    </source>
</evidence>
<keyword evidence="7" id="KW-0175">Coiled coil</keyword>
<feature type="coiled-coil region" evidence="7">
    <location>
        <begin position="418"/>
        <end position="448"/>
    </location>
</feature>
<keyword evidence="4" id="KW-0342">GTP-binding</keyword>
<keyword evidence="5" id="KW-0472">Membrane</keyword>
<sequence>MLPFSSVLLLLWTAAVASAISAVSSLYTLSSHLPSFIAPLPSYRGWHTRHNPLPRRRATRPYARRPTHHQPSMILDFIQRKAQEDIDKLSKVGENLQKFQEGLSKSRDRLLASLSGLFGMVNLELEEALEQLEEILLSADIGTATTADILTDLRATARGEKIDPEDIKMVLRGKILEVLRMGTDKGETTESPSALRYSPDGLTVWMVMGANGMGKTTTIGKLAARLRGEGKRVLVAACDTFRAAAVDQLEEWANRAQVDIHRPQEGETEPWKVVEAALDEALTPLPDESGRLPYDVMIVDTAGRLANNVDLNEELEKMVKVTSKRLPAAPAEILLVVDASIGRNAVEQARIWQEDIGVTGLVVTKLDGTARAGFVVSVVRDLNLPVKLVGVGEKLEDLRDFDAENYVDALFGYNPQQARLLEERMGALMRERAEKEAAEKRLIEEQSRKMLAEMTKGQKQQQAASKGGGGDSMFELVTADGGGGAPSAGGGKGTGRKRRANARRPRRKK</sequence>
<dbReference type="Pfam" id="PF00448">
    <property type="entry name" value="SRP54"/>
    <property type="match status" value="1"/>
</dbReference>
<dbReference type="EMBL" id="CDMY01000759">
    <property type="protein sequence ID" value="CEM32712.1"/>
    <property type="molecule type" value="Genomic_DNA"/>
</dbReference>
<gene>
    <name evidence="11" type="ORF">Vbra_18372</name>
</gene>
<dbReference type="InParanoid" id="A0A0G4GQY1"/>
<reference evidence="11 12" key="1">
    <citation type="submission" date="2014-11" db="EMBL/GenBank/DDBJ databases">
        <authorList>
            <person name="Zhu J."/>
            <person name="Qi W."/>
            <person name="Song R."/>
        </authorList>
    </citation>
    <scope>NUCLEOTIDE SEQUENCE [LARGE SCALE GENOMIC DNA]</scope>
</reference>
<dbReference type="GO" id="GO:0005737">
    <property type="term" value="C:cytoplasm"/>
    <property type="evidence" value="ECO:0007669"/>
    <property type="project" value="UniProtKB-ARBA"/>
</dbReference>
<feature type="region of interest" description="Disordered" evidence="8">
    <location>
        <begin position="452"/>
        <end position="509"/>
    </location>
</feature>
<dbReference type="Pfam" id="PF02881">
    <property type="entry name" value="SRP54_N"/>
    <property type="match status" value="1"/>
</dbReference>
<dbReference type="GO" id="GO:0016020">
    <property type="term" value="C:membrane"/>
    <property type="evidence" value="ECO:0007669"/>
    <property type="project" value="UniProtKB-SubCell"/>
</dbReference>
<dbReference type="NCBIfam" id="TIGR00064">
    <property type="entry name" value="ftsY"/>
    <property type="match status" value="1"/>
</dbReference>
<dbReference type="GO" id="GO:0005525">
    <property type="term" value="F:GTP binding"/>
    <property type="evidence" value="ECO:0007669"/>
    <property type="project" value="UniProtKB-KW"/>
</dbReference>
<dbReference type="AlphaFoldDB" id="A0A0G4GQY1"/>
<dbReference type="SUPFAM" id="SSF47364">
    <property type="entry name" value="Domain of the SRP/SRP receptor G-proteins"/>
    <property type="match status" value="1"/>
</dbReference>
<dbReference type="OMA" id="GISDQFQ"/>
<dbReference type="GO" id="GO:0006614">
    <property type="term" value="P:SRP-dependent cotranslational protein targeting to membrane"/>
    <property type="evidence" value="ECO:0007669"/>
    <property type="project" value="InterPro"/>
</dbReference>
<keyword evidence="12" id="KW-1185">Reference proteome</keyword>
<evidence type="ECO:0000259" key="10">
    <source>
        <dbReference type="PROSITE" id="PS00300"/>
    </source>
</evidence>
<evidence type="ECO:0000256" key="5">
    <source>
        <dbReference type="ARBA" id="ARBA00023136"/>
    </source>
</evidence>
<dbReference type="InterPro" id="IPR004390">
    <property type="entry name" value="SR_rcpt_FtsY"/>
</dbReference>
<comment type="similarity">
    <text evidence="2">Belongs to the GTP-binding SRP family.</text>
</comment>
<dbReference type="Gene3D" id="3.40.50.300">
    <property type="entry name" value="P-loop containing nucleotide triphosphate hydrolases"/>
    <property type="match status" value="1"/>
</dbReference>
<dbReference type="SMART" id="SM00382">
    <property type="entry name" value="AAA"/>
    <property type="match status" value="1"/>
</dbReference>
<evidence type="ECO:0000256" key="2">
    <source>
        <dbReference type="ARBA" id="ARBA00008531"/>
    </source>
</evidence>
<dbReference type="STRING" id="1169540.A0A0G4GQY1"/>
<accession>A0A0G4GQY1</accession>
<evidence type="ECO:0000256" key="9">
    <source>
        <dbReference type="SAM" id="SignalP"/>
    </source>
</evidence>
<evidence type="ECO:0000256" key="3">
    <source>
        <dbReference type="ARBA" id="ARBA00022741"/>
    </source>
</evidence>
<dbReference type="InterPro" id="IPR036225">
    <property type="entry name" value="SRP/SRP_N"/>
</dbReference>
<dbReference type="InterPro" id="IPR003593">
    <property type="entry name" value="AAA+_ATPase"/>
</dbReference>
<dbReference type="InterPro" id="IPR013822">
    <property type="entry name" value="Signal_recog_particl_SRP54_hlx"/>
</dbReference>
<dbReference type="GO" id="GO:0005047">
    <property type="term" value="F:signal recognition particle binding"/>
    <property type="evidence" value="ECO:0007669"/>
    <property type="project" value="TreeGrafter"/>
</dbReference>
<dbReference type="SMART" id="SM00962">
    <property type="entry name" value="SRP54"/>
    <property type="match status" value="1"/>
</dbReference>
<feature type="compositionally biased region" description="Gly residues" evidence="8">
    <location>
        <begin position="480"/>
        <end position="493"/>
    </location>
</feature>
<comment type="subcellular location">
    <subcellularLocation>
        <location evidence="1">Membrane</location>
        <topology evidence="1">Peripheral membrane protein</topology>
    </subcellularLocation>
</comment>
<keyword evidence="6" id="KW-0675">Receptor</keyword>
<dbReference type="SUPFAM" id="SSF52540">
    <property type="entry name" value="P-loop containing nucleoside triphosphate hydrolases"/>
    <property type="match status" value="1"/>
</dbReference>
<evidence type="ECO:0000256" key="4">
    <source>
        <dbReference type="ARBA" id="ARBA00023134"/>
    </source>
</evidence>
<dbReference type="GO" id="GO:0003924">
    <property type="term" value="F:GTPase activity"/>
    <property type="evidence" value="ECO:0007669"/>
    <property type="project" value="TreeGrafter"/>
</dbReference>
<feature type="domain" description="SRP54-type proteins GTP-binding" evidence="10">
    <location>
        <begin position="385"/>
        <end position="398"/>
    </location>
</feature>
<feature type="chain" id="PRO_5005191047" description="SRP54-type proteins GTP-binding domain-containing protein" evidence="9">
    <location>
        <begin position="20"/>
        <end position="509"/>
    </location>
</feature>
<proteinExistence type="inferred from homology"/>
<evidence type="ECO:0000313" key="12">
    <source>
        <dbReference type="Proteomes" id="UP000041254"/>
    </source>
</evidence>
<feature type="compositionally biased region" description="Basic residues" evidence="8">
    <location>
        <begin position="494"/>
        <end position="509"/>
    </location>
</feature>
<feature type="signal peptide" evidence="9">
    <location>
        <begin position="1"/>
        <end position="19"/>
    </location>
</feature>
<dbReference type="PANTHER" id="PTHR43134:SF7">
    <property type="entry name" value="CELL DIVISION PROTEIN FTSY HOMOLOG, CHLOROPLASTIC"/>
    <property type="match status" value="1"/>
</dbReference>
<dbReference type="SMART" id="SM00963">
    <property type="entry name" value="SRP54_N"/>
    <property type="match status" value="1"/>
</dbReference>
<organism evidence="11 12">
    <name type="scientific">Vitrella brassicaformis (strain CCMP3155)</name>
    <dbReference type="NCBI Taxonomy" id="1169540"/>
    <lineage>
        <taxon>Eukaryota</taxon>
        <taxon>Sar</taxon>
        <taxon>Alveolata</taxon>
        <taxon>Colpodellida</taxon>
        <taxon>Vitrellaceae</taxon>
        <taxon>Vitrella</taxon>
    </lineage>
</organism>
<keyword evidence="3" id="KW-0547">Nucleotide-binding</keyword>
<dbReference type="InterPro" id="IPR000897">
    <property type="entry name" value="SRP54_GTPase_dom"/>
</dbReference>
<evidence type="ECO:0000256" key="6">
    <source>
        <dbReference type="ARBA" id="ARBA00023170"/>
    </source>
</evidence>
<protein>
    <recommendedName>
        <fullName evidence="10">SRP54-type proteins GTP-binding domain-containing protein</fullName>
    </recommendedName>
</protein>
<name>A0A0G4GQY1_VITBC</name>
<dbReference type="OrthoDB" id="1727884at2759"/>
<evidence type="ECO:0000256" key="8">
    <source>
        <dbReference type="SAM" id="MobiDB-lite"/>
    </source>
</evidence>
<dbReference type="Gene3D" id="1.20.120.140">
    <property type="entry name" value="Signal recognition particle SRP54, nucleotide-binding domain"/>
    <property type="match status" value="1"/>
</dbReference>
<dbReference type="PhylomeDB" id="A0A0G4GQY1"/>
<dbReference type="PROSITE" id="PS00300">
    <property type="entry name" value="SRP54"/>
    <property type="match status" value="1"/>
</dbReference>
<dbReference type="Proteomes" id="UP000041254">
    <property type="component" value="Unassembled WGS sequence"/>
</dbReference>
<dbReference type="InterPro" id="IPR027417">
    <property type="entry name" value="P-loop_NTPase"/>
</dbReference>
<dbReference type="PANTHER" id="PTHR43134">
    <property type="entry name" value="SIGNAL RECOGNITION PARTICLE RECEPTOR SUBUNIT ALPHA"/>
    <property type="match status" value="1"/>
</dbReference>
<dbReference type="InterPro" id="IPR042101">
    <property type="entry name" value="SRP54_N_sf"/>
</dbReference>
<evidence type="ECO:0000313" key="11">
    <source>
        <dbReference type="EMBL" id="CEM32712.1"/>
    </source>
</evidence>